<dbReference type="PANTHER" id="PTHR27004">
    <property type="entry name" value="RECEPTOR-LIKE PROTEIN 12 ISOFORM X1"/>
    <property type="match status" value="1"/>
</dbReference>
<organism evidence="12 13">
    <name type="scientific">Hevea brasiliensis</name>
    <name type="common">Para rubber tree</name>
    <name type="synonym">Siphonia brasiliensis</name>
    <dbReference type="NCBI Taxonomy" id="3981"/>
    <lineage>
        <taxon>Eukaryota</taxon>
        <taxon>Viridiplantae</taxon>
        <taxon>Streptophyta</taxon>
        <taxon>Embryophyta</taxon>
        <taxon>Tracheophyta</taxon>
        <taxon>Spermatophyta</taxon>
        <taxon>Magnoliopsida</taxon>
        <taxon>eudicotyledons</taxon>
        <taxon>Gunneridae</taxon>
        <taxon>Pentapetalae</taxon>
        <taxon>rosids</taxon>
        <taxon>fabids</taxon>
        <taxon>Malpighiales</taxon>
        <taxon>Euphorbiaceae</taxon>
        <taxon>Crotonoideae</taxon>
        <taxon>Micrandreae</taxon>
        <taxon>Hevea</taxon>
    </lineage>
</organism>
<evidence type="ECO:0000313" key="13">
    <source>
        <dbReference type="Proteomes" id="UP001174677"/>
    </source>
</evidence>
<comment type="caution">
    <text evidence="12">The sequence shown here is derived from an EMBL/GenBank/DDBJ whole genome shotgun (WGS) entry which is preliminary data.</text>
</comment>
<keyword evidence="3" id="KW-1003">Cell membrane</keyword>
<evidence type="ECO:0008006" key="14">
    <source>
        <dbReference type="Google" id="ProtNLM"/>
    </source>
</evidence>
<accession>A0ABQ9LD01</accession>
<sequence>MSGTIPKCFENFSYLSVLDLGNLHGSISGTFVEGNSLSRLDLSGNHLEGPFPRSLINCSKLAVLNLGNNMINGSFPYWLENLAKLRVLVLRGNRFSGPIPTSKVQFPFLGLLVIDLSHNDFTGPLPARYFQQFQAMMKEESVEYYEVYVTITIKGVDFEVIKVLYIFAMIDLSNNQFKGEISENIGGLQHLKGLNFSHNYLTGHIPQTMGNLSNLEWLDLSSNKLVGGIPEQLVDLTFLEVINLSFNDLTGPIPKGKQFNTFGIESYEGNLGLCGFPLPKGCANDIAPPLPLPEGDHSAHVIFEWNIVLMGYASGLVAGVAMGYIAFQTGKPQWFVTMVEAKQRKMGKRSMRIRPPKGPSRI</sequence>
<keyword evidence="13" id="KW-1185">Reference proteome</keyword>
<evidence type="ECO:0000256" key="2">
    <source>
        <dbReference type="ARBA" id="ARBA00009592"/>
    </source>
</evidence>
<dbReference type="SUPFAM" id="SSF52058">
    <property type="entry name" value="L domain-like"/>
    <property type="match status" value="1"/>
</dbReference>
<name>A0ABQ9LD01_HEVBR</name>
<keyword evidence="6" id="KW-0677">Repeat</keyword>
<keyword evidence="5 11" id="KW-0812">Transmembrane</keyword>
<dbReference type="Proteomes" id="UP001174677">
    <property type="component" value="Chromosome 13"/>
</dbReference>
<dbReference type="Pfam" id="PF13855">
    <property type="entry name" value="LRR_8"/>
    <property type="match status" value="2"/>
</dbReference>
<evidence type="ECO:0000256" key="4">
    <source>
        <dbReference type="ARBA" id="ARBA00022614"/>
    </source>
</evidence>
<keyword evidence="7 11" id="KW-1133">Transmembrane helix</keyword>
<dbReference type="PRINTS" id="PR00019">
    <property type="entry name" value="LEURICHRPT"/>
</dbReference>
<proteinExistence type="inferred from homology"/>
<feature type="transmembrane region" description="Helical" evidence="11">
    <location>
        <begin position="305"/>
        <end position="327"/>
    </location>
</feature>
<evidence type="ECO:0000256" key="5">
    <source>
        <dbReference type="ARBA" id="ARBA00022692"/>
    </source>
</evidence>
<evidence type="ECO:0000256" key="10">
    <source>
        <dbReference type="ARBA" id="ARBA00023180"/>
    </source>
</evidence>
<dbReference type="InterPro" id="IPR001611">
    <property type="entry name" value="Leu-rich_rpt"/>
</dbReference>
<keyword evidence="8 11" id="KW-0472">Membrane</keyword>
<evidence type="ECO:0000256" key="1">
    <source>
        <dbReference type="ARBA" id="ARBA00004251"/>
    </source>
</evidence>
<keyword evidence="9" id="KW-0675">Receptor</keyword>
<dbReference type="InterPro" id="IPR032675">
    <property type="entry name" value="LRR_dom_sf"/>
</dbReference>
<protein>
    <recommendedName>
        <fullName evidence="14">Receptor-like protein 12</fullName>
    </recommendedName>
</protein>
<evidence type="ECO:0000256" key="11">
    <source>
        <dbReference type="SAM" id="Phobius"/>
    </source>
</evidence>
<keyword evidence="10" id="KW-0325">Glycoprotein</keyword>
<evidence type="ECO:0000256" key="7">
    <source>
        <dbReference type="ARBA" id="ARBA00022989"/>
    </source>
</evidence>
<dbReference type="Pfam" id="PF00560">
    <property type="entry name" value="LRR_1"/>
    <property type="match status" value="1"/>
</dbReference>
<evidence type="ECO:0000256" key="9">
    <source>
        <dbReference type="ARBA" id="ARBA00023170"/>
    </source>
</evidence>
<comment type="subcellular location">
    <subcellularLocation>
        <location evidence="1">Cell membrane</location>
        <topology evidence="1">Single-pass type I membrane protein</topology>
    </subcellularLocation>
</comment>
<dbReference type="PANTHER" id="PTHR27004:SF428">
    <property type="entry name" value="OS01G0160600 PROTEIN"/>
    <property type="match status" value="1"/>
</dbReference>
<keyword evidence="4" id="KW-0433">Leucine-rich repeat</keyword>
<dbReference type="EMBL" id="JARPOI010000013">
    <property type="protein sequence ID" value="KAJ9164540.1"/>
    <property type="molecule type" value="Genomic_DNA"/>
</dbReference>
<comment type="similarity">
    <text evidence="2">Belongs to the RLP family.</text>
</comment>
<evidence type="ECO:0000256" key="6">
    <source>
        <dbReference type="ARBA" id="ARBA00022737"/>
    </source>
</evidence>
<evidence type="ECO:0000256" key="8">
    <source>
        <dbReference type="ARBA" id="ARBA00023136"/>
    </source>
</evidence>
<reference evidence="12" key="1">
    <citation type="journal article" date="2023" name="Plant Biotechnol. J.">
        <title>Chromosome-level wild Hevea brasiliensis genome provides new tools for genomic-assisted breeding and valuable loci to elevate rubber yield.</title>
        <authorList>
            <person name="Cheng H."/>
            <person name="Song X."/>
            <person name="Hu Y."/>
            <person name="Wu T."/>
            <person name="Yang Q."/>
            <person name="An Z."/>
            <person name="Feng S."/>
            <person name="Deng Z."/>
            <person name="Wu W."/>
            <person name="Zeng X."/>
            <person name="Tu M."/>
            <person name="Wang X."/>
            <person name="Huang H."/>
        </authorList>
    </citation>
    <scope>NUCLEOTIDE SEQUENCE</scope>
    <source>
        <strain evidence="12">MT/VB/25A 57/8</strain>
    </source>
</reference>
<evidence type="ECO:0000256" key="3">
    <source>
        <dbReference type="ARBA" id="ARBA00022475"/>
    </source>
</evidence>
<evidence type="ECO:0000313" key="12">
    <source>
        <dbReference type="EMBL" id="KAJ9164540.1"/>
    </source>
</evidence>
<gene>
    <name evidence="12" type="ORF">P3X46_024105</name>
</gene>
<dbReference type="Gene3D" id="3.80.10.10">
    <property type="entry name" value="Ribonuclease Inhibitor"/>
    <property type="match status" value="1"/>
</dbReference>